<dbReference type="InterPro" id="IPR016181">
    <property type="entry name" value="Acyl_CoA_acyltransferase"/>
</dbReference>
<dbReference type="InterPro" id="IPR000182">
    <property type="entry name" value="GNAT_dom"/>
</dbReference>
<dbReference type="Gene3D" id="3.40.630.30">
    <property type="match status" value="1"/>
</dbReference>
<keyword evidence="5" id="KW-1185">Reference proteome</keyword>
<sequence length="162" mass="17321">MAMEVVRADYGDPIHAAAVVELLDAYARDPMGGKHPLSLAVREGLIPALAARPDALSVLAFVDGAPAGLVNVFEGFSTFRCAPLLNVHDVAVLAEYRGLGLARRMLALVEAIALERGCCKLTLEVLEGNHPAKALYRSLGFAGYALDPELGQAQFWEKPLQP</sequence>
<dbReference type="Pfam" id="PF00583">
    <property type="entry name" value="Acetyltransf_1"/>
    <property type="match status" value="1"/>
</dbReference>
<proteinExistence type="predicted"/>
<evidence type="ECO:0000256" key="2">
    <source>
        <dbReference type="ARBA" id="ARBA00023315"/>
    </source>
</evidence>
<organism evidence="4 5">
    <name type="scientific">Brevundimonas goettingensis</name>
    <dbReference type="NCBI Taxonomy" id="2774190"/>
    <lineage>
        <taxon>Bacteria</taxon>
        <taxon>Pseudomonadati</taxon>
        <taxon>Pseudomonadota</taxon>
        <taxon>Alphaproteobacteria</taxon>
        <taxon>Caulobacterales</taxon>
        <taxon>Caulobacteraceae</taxon>
        <taxon>Brevundimonas</taxon>
    </lineage>
</organism>
<keyword evidence="1" id="KW-0808">Transferase</keyword>
<dbReference type="CDD" id="cd04301">
    <property type="entry name" value="NAT_SF"/>
    <property type="match status" value="1"/>
</dbReference>
<accession>A0A975BZ99</accession>
<name>A0A975BZ99_9CAUL</name>
<evidence type="ECO:0000313" key="4">
    <source>
        <dbReference type="EMBL" id="QTC90616.1"/>
    </source>
</evidence>
<evidence type="ECO:0000256" key="1">
    <source>
        <dbReference type="ARBA" id="ARBA00022679"/>
    </source>
</evidence>
<dbReference type="KEGG" id="bgoe:IFJ75_15395"/>
<dbReference type="InterPro" id="IPR050832">
    <property type="entry name" value="Bact_Acetyltransf"/>
</dbReference>
<evidence type="ECO:0000259" key="3">
    <source>
        <dbReference type="PROSITE" id="PS51186"/>
    </source>
</evidence>
<dbReference type="GO" id="GO:0016747">
    <property type="term" value="F:acyltransferase activity, transferring groups other than amino-acyl groups"/>
    <property type="evidence" value="ECO:0007669"/>
    <property type="project" value="InterPro"/>
</dbReference>
<protein>
    <submittedName>
        <fullName evidence="4">GNAT family N-acetyltransferase</fullName>
    </submittedName>
</protein>
<dbReference type="EMBL" id="CP062222">
    <property type="protein sequence ID" value="QTC90616.1"/>
    <property type="molecule type" value="Genomic_DNA"/>
</dbReference>
<gene>
    <name evidence="4" type="ORF">IFJ75_15395</name>
</gene>
<keyword evidence="2" id="KW-0012">Acyltransferase</keyword>
<feature type="domain" description="N-acetyltransferase" evidence="3">
    <location>
        <begin position="3"/>
        <end position="161"/>
    </location>
</feature>
<dbReference type="PANTHER" id="PTHR43877">
    <property type="entry name" value="AMINOALKYLPHOSPHONATE N-ACETYLTRANSFERASE-RELATED-RELATED"/>
    <property type="match status" value="1"/>
</dbReference>
<dbReference type="AlphaFoldDB" id="A0A975BZ99"/>
<evidence type="ECO:0000313" key="5">
    <source>
        <dbReference type="Proteomes" id="UP000663918"/>
    </source>
</evidence>
<reference evidence="4" key="1">
    <citation type="submission" date="2020-09" db="EMBL/GenBank/DDBJ databases">
        <title>Brevundimonas sp. LVF2 isolated from a puddle in Goettingen, Germany.</title>
        <authorList>
            <person name="Friedrich I."/>
            <person name="Klassen A."/>
            <person name="Hannes N."/>
            <person name="Schneider D."/>
            <person name="Hertel R."/>
            <person name="Daniel R."/>
        </authorList>
    </citation>
    <scope>NUCLEOTIDE SEQUENCE</scope>
    <source>
        <strain evidence="4">LVF2</strain>
    </source>
</reference>
<dbReference type="PANTHER" id="PTHR43877:SF2">
    <property type="entry name" value="AMINOALKYLPHOSPHONATE N-ACETYLTRANSFERASE-RELATED"/>
    <property type="match status" value="1"/>
</dbReference>
<dbReference type="SUPFAM" id="SSF55729">
    <property type="entry name" value="Acyl-CoA N-acyltransferases (Nat)"/>
    <property type="match status" value="1"/>
</dbReference>
<dbReference type="PROSITE" id="PS51186">
    <property type="entry name" value="GNAT"/>
    <property type="match status" value="1"/>
</dbReference>
<dbReference type="Proteomes" id="UP000663918">
    <property type="component" value="Chromosome"/>
</dbReference>